<dbReference type="SMART" id="SM00702">
    <property type="entry name" value="P4Hc"/>
    <property type="match status" value="1"/>
</dbReference>
<feature type="binding site" evidence="7">
    <location>
        <position position="157"/>
    </location>
    <ligand>
        <name>Fe cation</name>
        <dbReference type="ChEBI" id="CHEBI:24875"/>
    </ligand>
</feature>
<evidence type="ECO:0000256" key="3">
    <source>
        <dbReference type="ARBA" id="ARBA00022896"/>
    </source>
</evidence>
<dbReference type="PANTHER" id="PTHR41536">
    <property type="entry name" value="PKHD-TYPE HYDROXYLASE YBIX"/>
    <property type="match status" value="1"/>
</dbReference>
<evidence type="ECO:0000256" key="2">
    <source>
        <dbReference type="ARBA" id="ARBA00022723"/>
    </source>
</evidence>
<feature type="domain" description="Fe2OG dioxygenase" evidence="8">
    <location>
        <begin position="78"/>
        <end position="176"/>
    </location>
</feature>
<gene>
    <name evidence="9" type="ORF">NIES592_01115</name>
</gene>
<dbReference type="Gene3D" id="2.60.120.620">
    <property type="entry name" value="q2cbj1_9rhob like domain"/>
    <property type="match status" value="1"/>
</dbReference>
<dbReference type="NCBIfam" id="NF003975">
    <property type="entry name" value="PRK05467.1-4"/>
    <property type="match status" value="1"/>
</dbReference>
<evidence type="ECO:0000256" key="4">
    <source>
        <dbReference type="ARBA" id="ARBA00022964"/>
    </source>
</evidence>
<feature type="binding site" evidence="7">
    <location>
        <position position="96"/>
    </location>
    <ligand>
        <name>Fe cation</name>
        <dbReference type="ChEBI" id="CHEBI:24875"/>
    </ligand>
</feature>
<keyword evidence="2 7" id="KW-0479">Metal-binding</keyword>
<keyword evidence="10" id="KW-1185">Reference proteome</keyword>
<evidence type="ECO:0000256" key="6">
    <source>
        <dbReference type="ARBA" id="ARBA00023004"/>
    </source>
</evidence>
<dbReference type="InterPro" id="IPR006620">
    <property type="entry name" value="Pro_4_hyd_alph"/>
</dbReference>
<keyword evidence="5 7" id="KW-0560">Oxidoreductase</keyword>
<comment type="cofactor">
    <cofactor evidence="7">
        <name>Fe(2+)</name>
        <dbReference type="ChEBI" id="CHEBI:29033"/>
    </cofactor>
    <text evidence="7">Binds 1 Fe(2+) ion per subunit.</text>
</comment>
<protein>
    <submittedName>
        <fullName evidence="9">Fe2+-dependent dioxygenase</fullName>
    </submittedName>
</protein>
<keyword evidence="4 7" id="KW-0223">Dioxygenase</keyword>
<comment type="cofactor">
    <cofactor evidence="1 7">
        <name>L-ascorbate</name>
        <dbReference type="ChEBI" id="CHEBI:38290"/>
    </cofactor>
</comment>
<dbReference type="GO" id="GO:0006974">
    <property type="term" value="P:DNA damage response"/>
    <property type="evidence" value="ECO:0007669"/>
    <property type="project" value="TreeGrafter"/>
</dbReference>
<evidence type="ECO:0000256" key="1">
    <source>
        <dbReference type="ARBA" id="ARBA00001961"/>
    </source>
</evidence>
<dbReference type="GO" id="GO:0006879">
    <property type="term" value="P:intracellular iron ion homeostasis"/>
    <property type="evidence" value="ECO:0007669"/>
    <property type="project" value="TreeGrafter"/>
</dbReference>
<dbReference type="PROSITE" id="PS51471">
    <property type="entry name" value="FE2OG_OXY"/>
    <property type="match status" value="1"/>
</dbReference>
<dbReference type="GO" id="GO:0031418">
    <property type="term" value="F:L-ascorbic acid binding"/>
    <property type="evidence" value="ECO:0007669"/>
    <property type="project" value="UniProtKB-KW"/>
</dbReference>
<dbReference type="GO" id="GO:0016706">
    <property type="term" value="F:2-oxoglutarate-dependent dioxygenase activity"/>
    <property type="evidence" value="ECO:0007669"/>
    <property type="project" value="UniProtKB-UniRule"/>
</dbReference>
<feature type="binding site" evidence="7">
    <location>
        <position position="167"/>
    </location>
    <ligand>
        <name>2-oxoglutarate</name>
        <dbReference type="ChEBI" id="CHEBI:16810"/>
    </ligand>
</feature>
<dbReference type="GO" id="GO:0005506">
    <property type="term" value="F:iron ion binding"/>
    <property type="evidence" value="ECO:0007669"/>
    <property type="project" value="UniProtKB-UniRule"/>
</dbReference>
<evidence type="ECO:0000256" key="7">
    <source>
        <dbReference type="HAMAP-Rule" id="MF_00657"/>
    </source>
</evidence>
<dbReference type="OrthoDB" id="9812472at2"/>
<dbReference type="Proteomes" id="UP000186391">
    <property type="component" value="Unassembled WGS sequence"/>
</dbReference>
<keyword evidence="6 7" id="KW-0408">Iron</keyword>
<dbReference type="HAMAP" id="MF_00657">
    <property type="entry name" value="Hydroxyl_YbiX"/>
    <property type="match status" value="1"/>
</dbReference>
<dbReference type="Pfam" id="PF18331">
    <property type="entry name" value="PKHD_C"/>
    <property type="match status" value="1"/>
</dbReference>
<dbReference type="InterPro" id="IPR005123">
    <property type="entry name" value="Oxoglu/Fe-dep_dioxygenase_dom"/>
</dbReference>
<dbReference type="InterPro" id="IPR023550">
    <property type="entry name" value="PKHD_hydroxylase"/>
</dbReference>
<dbReference type="EMBL" id="MRCA01000001">
    <property type="protein sequence ID" value="OKH16277.1"/>
    <property type="molecule type" value="Genomic_DNA"/>
</dbReference>
<proteinExistence type="inferred from homology"/>
<dbReference type="RefSeq" id="WP_073554681.1">
    <property type="nucleotide sequence ID" value="NZ_MRCA01000001.1"/>
</dbReference>
<sequence length="224" mass="24980">MILCIDGVLDSAELTELHQLLQQGQFLDGKLTAGTYAKVVKENEQWQSEAGAKQQAQTLVLTALQRHPLFQSVAQPRSICPILFSRYQSGMSYGVHMDNALMGEGTTLTRTDISLTLFLSDPATYTGGELVIDTSLGEQTFKLAAGSMVVYPSTFLHHVTPVTEGVRLAAVTWVQSLIRNPSEREMLFELDTVRQALFEKYGKTVEFDLLCKLHSNLLRKWVEL</sequence>
<keyword evidence="3 7" id="KW-0847">Vitamin C</keyword>
<organism evidence="9 10">
    <name type="scientific">Fischerella major NIES-592</name>
    <dbReference type="NCBI Taxonomy" id="210994"/>
    <lineage>
        <taxon>Bacteria</taxon>
        <taxon>Bacillati</taxon>
        <taxon>Cyanobacteriota</taxon>
        <taxon>Cyanophyceae</taxon>
        <taxon>Nostocales</taxon>
        <taxon>Hapalosiphonaceae</taxon>
        <taxon>Fischerella</taxon>
    </lineage>
</organism>
<dbReference type="InterPro" id="IPR044862">
    <property type="entry name" value="Pro_4_hyd_alph_FE2OG_OXY"/>
</dbReference>
<evidence type="ECO:0000256" key="5">
    <source>
        <dbReference type="ARBA" id="ARBA00023002"/>
    </source>
</evidence>
<dbReference type="NCBIfam" id="NF003974">
    <property type="entry name" value="PRK05467.1-3"/>
    <property type="match status" value="1"/>
</dbReference>
<comment type="caution">
    <text evidence="9">The sequence shown here is derived from an EMBL/GenBank/DDBJ whole genome shotgun (WGS) entry which is preliminary data.</text>
</comment>
<name>A0A1U7H4U0_9CYAN</name>
<feature type="binding site" evidence="7">
    <location>
        <position position="98"/>
    </location>
    <ligand>
        <name>Fe cation</name>
        <dbReference type="ChEBI" id="CHEBI:24875"/>
    </ligand>
</feature>
<reference evidence="9 10" key="1">
    <citation type="submission" date="2016-11" db="EMBL/GenBank/DDBJ databases">
        <title>Draft Genome Sequences of Nine Cyanobacterial Strains from Diverse Habitats.</title>
        <authorList>
            <person name="Zhu T."/>
            <person name="Hou S."/>
            <person name="Lu X."/>
            <person name="Hess W.R."/>
        </authorList>
    </citation>
    <scope>NUCLEOTIDE SEQUENCE [LARGE SCALE GENOMIC DNA]</scope>
    <source>
        <strain evidence="9 10">NIES-592</strain>
    </source>
</reference>
<dbReference type="PANTHER" id="PTHR41536:SF1">
    <property type="entry name" value="PKHD-TYPE HYDROXYLASE YBIX"/>
    <property type="match status" value="1"/>
</dbReference>
<dbReference type="AlphaFoldDB" id="A0A1U7H4U0"/>
<dbReference type="InterPro" id="IPR041097">
    <property type="entry name" value="PKHD_C"/>
</dbReference>
<evidence type="ECO:0000259" key="8">
    <source>
        <dbReference type="PROSITE" id="PS51471"/>
    </source>
</evidence>
<evidence type="ECO:0000313" key="9">
    <source>
        <dbReference type="EMBL" id="OKH16277.1"/>
    </source>
</evidence>
<dbReference type="Pfam" id="PF13640">
    <property type="entry name" value="2OG-FeII_Oxy_3"/>
    <property type="match status" value="1"/>
</dbReference>
<dbReference type="Gene3D" id="4.10.860.20">
    <property type="entry name" value="Rabenosyn, Rab binding domain"/>
    <property type="match status" value="1"/>
</dbReference>
<accession>A0A1U7H4U0</accession>
<evidence type="ECO:0000313" key="10">
    <source>
        <dbReference type="Proteomes" id="UP000186391"/>
    </source>
</evidence>